<keyword evidence="2 8" id="KW-0808">Transferase</keyword>
<dbReference type="GO" id="GO:0010906">
    <property type="term" value="P:regulation of glucose metabolic process"/>
    <property type="evidence" value="ECO:0007669"/>
    <property type="project" value="TreeGrafter"/>
</dbReference>
<name>G0UIT4_TRYCI</name>
<evidence type="ECO:0000256" key="6">
    <source>
        <dbReference type="ARBA" id="ARBA00023128"/>
    </source>
</evidence>
<keyword evidence="5 8" id="KW-0067">ATP-binding</keyword>
<organism evidence="10">
    <name type="scientific">Trypanosoma congolense (strain IL3000)</name>
    <dbReference type="NCBI Taxonomy" id="1068625"/>
    <lineage>
        <taxon>Eukaryota</taxon>
        <taxon>Discoba</taxon>
        <taxon>Euglenozoa</taxon>
        <taxon>Kinetoplastea</taxon>
        <taxon>Metakinetoplastina</taxon>
        <taxon>Trypanosomatida</taxon>
        <taxon>Trypanosomatidae</taxon>
        <taxon>Trypanosoma</taxon>
        <taxon>Nannomonas</taxon>
    </lineage>
</organism>
<evidence type="ECO:0000256" key="8">
    <source>
        <dbReference type="RuleBase" id="RU366032"/>
    </source>
</evidence>
<sequence>MRRWLRINTSEFPIVRGKFDDITYMRDQVKALNSRVAFIEENHTLKSLLAFYSSRPLSNVNTPSKFISYCAESDHNAKVFCHAELPTLLAKLITTIDSFPCGLNAMAPIVSVRNTYLDSFKKIIKCEFPQDGVKSGEFLDVVKELEENHTKRDVLLAMGTGLLQLKDLLSCHKRFILKNTGACAYREIESQSNEWLTDLIAPMDEFCFRMVNYNFLSRMLLNSEVVKNNMADLIDMQIDLEKVVRNAVDDARFICTNFYGACPDVKFIVLKDEKPLKLAYLSSTISYVVIELMKNAFRATVESHADLSSPCINCDDMPPVEILVNVKERPNHACIRISDEGHGMTQSQARRAMSYAYTSEKNCLLSSSGGNGGSFEQVAPLAGYGFGLPMSRVYARHFGGDLVLSTMEGYGTTVYYFIQT</sequence>
<dbReference type="GO" id="GO:0005524">
    <property type="term" value="F:ATP binding"/>
    <property type="evidence" value="ECO:0007669"/>
    <property type="project" value="UniProtKB-UniRule"/>
</dbReference>
<comment type="catalytic activity">
    <reaction evidence="7">
        <text>L-seryl-[pyruvate dehydrogenase E1 alpha subunit] + ATP = O-phospho-L-seryl-[pyruvate dehydrogenase E1 alpha subunit] + ADP + H(+)</text>
        <dbReference type="Rhea" id="RHEA:23052"/>
        <dbReference type="Rhea" id="RHEA-COMP:13689"/>
        <dbReference type="Rhea" id="RHEA-COMP:13690"/>
        <dbReference type="ChEBI" id="CHEBI:15378"/>
        <dbReference type="ChEBI" id="CHEBI:29999"/>
        <dbReference type="ChEBI" id="CHEBI:30616"/>
        <dbReference type="ChEBI" id="CHEBI:83421"/>
        <dbReference type="ChEBI" id="CHEBI:456216"/>
        <dbReference type="EC" id="2.7.11.2"/>
    </reaction>
</comment>
<evidence type="ECO:0000259" key="9">
    <source>
        <dbReference type="PROSITE" id="PS50109"/>
    </source>
</evidence>
<dbReference type="PANTHER" id="PTHR11947:SF3">
    <property type="entry name" value="[PYRUVATE DEHYDROGENASE (ACETYL-TRANSFERRING)] KINASE, MITOCHONDRIAL"/>
    <property type="match status" value="1"/>
</dbReference>
<dbReference type="SUPFAM" id="SSF55874">
    <property type="entry name" value="ATPase domain of HSP90 chaperone/DNA topoisomerase II/histidine kinase"/>
    <property type="match status" value="1"/>
</dbReference>
<accession>G0UIT4</accession>
<evidence type="ECO:0000256" key="2">
    <source>
        <dbReference type="ARBA" id="ARBA00022679"/>
    </source>
</evidence>
<dbReference type="PANTHER" id="PTHR11947">
    <property type="entry name" value="PYRUVATE DEHYDROGENASE KINASE"/>
    <property type="match status" value="1"/>
</dbReference>
<evidence type="ECO:0000256" key="1">
    <source>
        <dbReference type="ARBA" id="ARBA00006155"/>
    </source>
</evidence>
<dbReference type="PROSITE" id="PS50109">
    <property type="entry name" value="HIS_KIN"/>
    <property type="match status" value="1"/>
</dbReference>
<comment type="similarity">
    <text evidence="1 8">Belongs to the PDK/BCKDK protein kinase family.</text>
</comment>
<dbReference type="EC" id="2.7.11.-" evidence="8"/>
<evidence type="ECO:0000313" key="10">
    <source>
        <dbReference type="EMBL" id="CCC89284.1"/>
    </source>
</evidence>
<dbReference type="AlphaFoldDB" id="G0UIT4"/>
<dbReference type="InterPro" id="IPR036890">
    <property type="entry name" value="HATPase_C_sf"/>
</dbReference>
<dbReference type="InterPro" id="IPR018955">
    <property type="entry name" value="BCDHK/PDK_N"/>
</dbReference>
<gene>
    <name evidence="10" type="ORF">TCIL3000_1_420</name>
</gene>
<dbReference type="SUPFAM" id="SSF69012">
    <property type="entry name" value="alpha-ketoacid dehydrogenase kinase, N-terminal domain"/>
    <property type="match status" value="1"/>
</dbReference>
<keyword evidence="6 8" id="KW-0496">Mitochondrion</keyword>
<evidence type="ECO:0000256" key="7">
    <source>
        <dbReference type="ARBA" id="ARBA00048201"/>
    </source>
</evidence>
<dbReference type="Gene3D" id="1.20.140.20">
    <property type="entry name" value="Alpha-ketoacid/pyruvate dehydrogenase kinase, N-terminal domain"/>
    <property type="match status" value="1"/>
</dbReference>
<keyword evidence="4 8" id="KW-0418">Kinase</keyword>
<dbReference type="Gene3D" id="3.30.565.10">
    <property type="entry name" value="Histidine kinase-like ATPase, C-terminal domain"/>
    <property type="match status" value="1"/>
</dbReference>
<dbReference type="InterPro" id="IPR036784">
    <property type="entry name" value="AK/P_DHK_N_sf"/>
</dbReference>
<evidence type="ECO:0000256" key="3">
    <source>
        <dbReference type="ARBA" id="ARBA00022741"/>
    </source>
</evidence>
<evidence type="ECO:0000256" key="5">
    <source>
        <dbReference type="ARBA" id="ARBA00022840"/>
    </source>
</evidence>
<comment type="subcellular location">
    <subcellularLocation>
        <location evidence="8">Mitochondrion matrix</location>
    </subcellularLocation>
</comment>
<dbReference type="EMBL" id="HE575314">
    <property type="protein sequence ID" value="CCC89284.1"/>
    <property type="molecule type" value="Genomic_DNA"/>
</dbReference>
<dbReference type="Pfam" id="PF10436">
    <property type="entry name" value="BCDHK_Adom3"/>
    <property type="match status" value="1"/>
</dbReference>
<proteinExistence type="inferred from homology"/>
<evidence type="ECO:0000256" key="4">
    <source>
        <dbReference type="ARBA" id="ARBA00022777"/>
    </source>
</evidence>
<dbReference type="GO" id="GO:0004740">
    <property type="term" value="F:pyruvate dehydrogenase (acetyl-transferring) kinase activity"/>
    <property type="evidence" value="ECO:0007669"/>
    <property type="project" value="UniProtKB-EC"/>
</dbReference>
<dbReference type="InterPro" id="IPR005467">
    <property type="entry name" value="His_kinase_dom"/>
</dbReference>
<dbReference type="VEuPathDB" id="TriTrypDB:TcIL3000_1_420"/>
<reference evidence="10" key="1">
    <citation type="journal article" date="2012" name="Proc. Natl. Acad. Sci. U.S.A.">
        <title>Antigenic diversity is generated by distinct evolutionary mechanisms in African trypanosome species.</title>
        <authorList>
            <person name="Jackson A.P."/>
            <person name="Berry A."/>
            <person name="Aslett M."/>
            <person name="Allison H.C."/>
            <person name="Burton P."/>
            <person name="Vavrova-Anderson J."/>
            <person name="Brown R."/>
            <person name="Browne H."/>
            <person name="Corton N."/>
            <person name="Hauser H."/>
            <person name="Gamble J."/>
            <person name="Gilderthorp R."/>
            <person name="Marcello L."/>
            <person name="McQuillan J."/>
            <person name="Otto T.D."/>
            <person name="Quail M.A."/>
            <person name="Sanders M.J."/>
            <person name="van Tonder A."/>
            <person name="Ginger M.L."/>
            <person name="Field M.C."/>
            <person name="Barry J.D."/>
            <person name="Hertz-Fowler C."/>
            <person name="Berriman M."/>
        </authorList>
    </citation>
    <scope>NUCLEOTIDE SEQUENCE</scope>
    <source>
        <strain evidence="10">IL3000</strain>
    </source>
</reference>
<dbReference type="InterPro" id="IPR003594">
    <property type="entry name" value="HATPase_dom"/>
</dbReference>
<dbReference type="GO" id="GO:0005759">
    <property type="term" value="C:mitochondrial matrix"/>
    <property type="evidence" value="ECO:0007669"/>
    <property type="project" value="UniProtKB-SubCell"/>
</dbReference>
<dbReference type="Pfam" id="PF02518">
    <property type="entry name" value="HATPase_c"/>
    <property type="match status" value="1"/>
</dbReference>
<feature type="domain" description="Histidine kinase" evidence="9">
    <location>
        <begin position="285"/>
        <end position="420"/>
    </location>
</feature>
<dbReference type="InterPro" id="IPR039028">
    <property type="entry name" value="BCKD/PDK"/>
</dbReference>
<keyword evidence="3 8" id="KW-0547">Nucleotide-binding</keyword>
<protein>
    <recommendedName>
        <fullName evidence="8">Protein-serine/threonine kinase</fullName>
        <ecNumber evidence="8">2.7.11.-</ecNumber>
    </recommendedName>
</protein>